<dbReference type="InterPro" id="IPR006015">
    <property type="entry name" value="Universal_stress_UspA"/>
</dbReference>
<dbReference type="OrthoDB" id="9794782at2"/>
<dbReference type="PRINTS" id="PR01438">
    <property type="entry name" value="UNVRSLSTRESS"/>
</dbReference>
<organism evidence="3 4">
    <name type="scientific">Sporomusa malonica</name>
    <dbReference type="NCBI Taxonomy" id="112901"/>
    <lineage>
        <taxon>Bacteria</taxon>
        <taxon>Bacillati</taxon>
        <taxon>Bacillota</taxon>
        <taxon>Negativicutes</taxon>
        <taxon>Selenomonadales</taxon>
        <taxon>Sporomusaceae</taxon>
        <taxon>Sporomusa</taxon>
    </lineage>
</organism>
<evidence type="ECO:0000256" key="1">
    <source>
        <dbReference type="ARBA" id="ARBA00008791"/>
    </source>
</evidence>
<comment type="similarity">
    <text evidence="1">Belongs to the universal stress protein A family.</text>
</comment>
<dbReference type="AlphaFoldDB" id="A0A1W2D376"/>
<evidence type="ECO:0000259" key="2">
    <source>
        <dbReference type="Pfam" id="PF00582"/>
    </source>
</evidence>
<dbReference type="InterPro" id="IPR006016">
    <property type="entry name" value="UspA"/>
</dbReference>
<proteinExistence type="inferred from homology"/>
<dbReference type="CDD" id="cd00293">
    <property type="entry name" value="USP-like"/>
    <property type="match status" value="1"/>
</dbReference>
<accession>A0A1W2D376</accession>
<dbReference type="PANTHER" id="PTHR46268:SF6">
    <property type="entry name" value="UNIVERSAL STRESS PROTEIN UP12"/>
    <property type="match status" value="1"/>
</dbReference>
<dbReference type="PANTHER" id="PTHR46268">
    <property type="entry name" value="STRESS RESPONSE PROTEIN NHAX"/>
    <property type="match status" value="1"/>
</dbReference>
<dbReference type="SUPFAM" id="SSF52402">
    <property type="entry name" value="Adenine nucleotide alpha hydrolases-like"/>
    <property type="match status" value="1"/>
</dbReference>
<dbReference type="EMBL" id="FWXI01000013">
    <property type="protein sequence ID" value="SMC92025.1"/>
    <property type="molecule type" value="Genomic_DNA"/>
</dbReference>
<protein>
    <submittedName>
        <fullName evidence="3">Nucleotide-binding universal stress protein, UspA family</fullName>
    </submittedName>
</protein>
<dbReference type="RefSeq" id="WP_084576752.1">
    <property type="nucleotide sequence ID" value="NZ_CP155572.1"/>
</dbReference>
<feature type="domain" description="UspA" evidence="2">
    <location>
        <begin position="8"/>
        <end position="144"/>
    </location>
</feature>
<name>A0A1W2D376_9FIRM</name>
<dbReference type="InterPro" id="IPR014729">
    <property type="entry name" value="Rossmann-like_a/b/a_fold"/>
</dbReference>
<dbReference type="STRING" id="112901.SAMN04488500_11381"/>
<gene>
    <name evidence="3" type="ORF">SAMN04488500_11381</name>
</gene>
<dbReference type="Gene3D" id="3.40.50.620">
    <property type="entry name" value="HUPs"/>
    <property type="match status" value="1"/>
</dbReference>
<keyword evidence="4" id="KW-1185">Reference proteome</keyword>
<dbReference type="Pfam" id="PF00582">
    <property type="entry name" value="Usp"/>
    <property type="match status" value="1"/>
</dbReference>
<evidence type="ECO:0000313" key="4">
    <source>
        <dbReference type="Proteomes" id="UP000192738"/>
    </source>
</evidence>
<evidence type="ECO:0000313" key="3">
    <source>
        <dbReference type="EMBL" id="SMC92025.1"/>
    </source>
</evidence>
<dbReference type="Proteomes" id="UP000192738">
    <property type="component" value="Unassembled WGS sequence"/>
</dbReference>
<reference evidence="3 4" key="1">
    <citation type="submission" date="2017-04" db="EMBL/GenBank/DDBJ databases">
        <authorList>
            <person name="Afonso C.L."/>
            <person name="Miller P.J."/>
            <person name="Scott M.A."/>
            <person name="Spackman E."/>
            <person name="Goraichik I."/>
            <person name="Dimitrov K.M."/>
            <person name="Suarez D.L."/>
            <person name="Swayne D.E."/>
        </authorList>
    </citation>
    <scope>NUCLEOTIDE SEQUENCE [LARGE SCALE GENOMIC DNA]</scope>
    <source>
        <strain evidence="3 4">DSM 5090</strain>
    </source>
</reference>
<sequence length="144" mass="15753">MNAKTDVKNIVLAYDGSKGSQQALEWVVTLARQLGAKVTVVTVVKPPEYSPTIDEVDEFYADGERHYQPLLTKVVEFGLEQGLTIKTEILRGHPAESIVKYAYDQKADLIVTGTRGMGGFKSLIIGSVAQKVVTYSKVPVLVVK</sequence>